<dbReference type="Proteomes" id="UP000011083">
    <property type="component" value="Unassembled WGS sequence"/>
</dbReference>
<dbReference type="KEGG" id="acan:ACA1_287930"/>
<feature type="non-terminal residue" evidence="2">
    <location>
        <position position="69"/>
    </location>
</feature>
<dbReference type="VEuPathDB" id="AmoebaDB:ACA1_287930"/>
<reference evidence="2 3" key="1">
    <citation type="journal article" date="2013" name="Genome Biol.">
        <title>Genome of Acanthamoeba castellanii highlights extensive lateral gene transfer and early evolution of tyrosine kinase signaling.</title>
        <authorList>
            <person name="Clarke M."/>
            <person name="Lohan A.J."/>
            <person name="Liu B."/>
            <person name="Lagkouvardos I."/>
            <person name="Roy S."/>
            <person name="Zafar N."/>
            <person name="Bertelli C."/>
            <person name="Schilde C."/>
            <person name="Kianianmomeni A."/>
            <person name="Burglin T.R."/>
            <person name="Frech C."/>
            <person name="Turcotte B."/>
            <person name="Kopec K.O."/>
            <person name="Synnott J.M."/>
            <person name="Choo C."/>
            <person name="Paponov I."/>
            <person name="Finkler A."/>
            <person name="Soon Heng Tan C."/>
            <person name="Hutchins A.P."/>
            <person name="Weinmeier T."/>
            <person name="Rattei T."/>
            <person name="Chu J.S."/>
            <person name="Gimenez G."/>
            <person name="Irimia M."/>
            <person name="Rigden D.J."/>
            <person name="Fitzpatrick D.A."/>
            <person name="Lorenzo-Morales J."/>
            <person name="Bateman A."/>
            <person name="Chiu C.H."/>
            <person name="Tang P."/>
            <person name="Hegemann P."/>
            <person name="Fromm H."/>
            <person name="Raoult D."/>
            <person name="Greub G."/>
            <person name="Miranda-Saavedra D."/>
            <person name="Chen N."/>
            <person name="Nash P."/>
            <person name="Ginger M.L."/>
            <person name="Horn M."/>
            <person name="Schaap P."/>
            <person name="Caler L."/>
            <person name="Loftus B."/>
        </authorList>
    </citation>
    <scope>NUCLEOTIDE SEQUENCE [LARGE SCALE GENOMIC DNA]</scope>
    <source>
        <strain evidence="2 3">Neff</strain>
    </source>
</reference>
<evidence type="ECO:0000256" key="1">
    <source>
        <dbReference type="SAM" id="MobiDB-lite"/>
    </source>
</evidence>
<evidence type="ECO:0000313" key="2">
    <source>
        <dbReference type="EMBL" id="ELR25092.1"/>
    </source>
</evidence>
<protein>
    <submittedName>
        <fullName evidence="2">Uncharacterized protein</fullName>
    </submittedName>
</protein>
<feature type="compositionally biased region" description="Basic and acidic residues" evidence="1">
    <location>
        <begin position="57"/>
        <end position="69"/>
    </location>
</feature>
<dbReference type="RefSeq" id="XP_004367847.1">
    <property type="nucleotide sequence ID" value="XM_004367790.1"/>
</dbReference>
<accession>L8HIR8</accession>
<dbReference type="EMBL" id="KB007805">
    <property type="protein sequence ID" value="ELR25092.1"/>
    <property type="molecule type" value="Genomic_DNA"/>
</dbReference>
<dbReference type="GeneID" id="14926135"/>
<evidence type="ECO:0000313" key="3">
    <source>
        <dbReference type="Proteomes" id="UP000011083"/>
    </source>
</evidence>
<name>L8HIR8_ACACF</name>
<gene>
    <name evidence="2" type="ORF">ACA1_287930</name>
</gene>
<proteinExistence type="predicted"/>
<sequence length="69" mass="7758">SESLDCFLRARLDQTDSCVREFAKVGARVYAWLEEGAEDVDHSAEARNGNADQRDEDPDHEHNDTGEAH</sequence>
<feature type="region of interest" description="Disordered" evidence="1">
    <location>
        <begin position="37"/>
        <end position="69"/>
    </location>
</feature>
<keyword evidence="3" id="KW-1185">Reference proteome</keyword>
<dbReference type="AlphaFoldDB" id="L8HIR8"/>
<feature type="non-terminal residue" evidence="2">
    <location>
        <position position="1"/>
    </location>
</feature>
<organism evidence="2 3">
    <name type="scientific">Acanthamoeba castellanii (strain ATCC 30010 / Neff)</name>
    <dbReference type="NCBI Taxonomy" id="1257118"/>
    <lineage>
        <taxon>Eukaryota</taxon>
        <taxon>Amoebozoa</taxon>
        <taxon>Discosea</taxon>
        <taxon>Longamoebia</taxon>
        <taxon>Centramoebida</taxon>
        <taxon>Acanthamoebidae</taxon>
        <taxon>Acanthamoeba</taxon>
    </lineage>
</organism>